<feature type="compositionally biased region" description="Basic residues" evidence="5">
    <location>
        <begin position="2230"/>
        <end position="2239"/>
    </location>
</feature>
<dbReference type="InterPro" id="IPR019786">
    <property type="entry name" value="Zinc_finger_PHD-type_CS"/>
</dbReference>
<feature type="compositionally biased region" description="Polar residues" evidence="5">
    <location>
        <begin position="390"/>
        <end position="410"/>
    </location>
</feature>
<feature type="region of interest" description="Disordered" evidence="5">
    <location>
        <begin position="524"/>
        <end position="555"/>
    </location>
</feature>
<keyword evidence="1" id="KW-0479">Metal-binding</keyword>
<feature type="domain" description="PHD-type" evidence="6">
    <location>
        <begin position="2594"/>
        <end position="2645"/>
    </location>
</feature>
<dbReference type="CDD" id="cd15505">
    <property type="entry name" value="PHD_ING"/>
    <property type="match status" value="2"/>
</dbReference>
<feature type="compositionally biased region" description="Polar residues" evidence="5">
    <location>
        <begin position="2397"/>
        <end position="2406"/>
    </location>
</feature>
<dbReference type="Proteomes" id="UP000092460">
    <property type="component" value="Unassembled WGS sequence"/>
</dbReference>
<dbReference type="InterPro" id="IPR013087">
    <property type="entry name" value="Znf_C2H2_type"/>
</dbReference>
<dbReference type="InterPro" id="IPR036236">
    <property type="entry name" value="Znf_C2H2_sf"/>
</dbReference>
<feature type="compositionally biased region" description="Basic and acidic residues" evidence="5">
    <location>
        <begin position="3180"/>
        <end position="3227"/>
    </location>
</feature>
<dbReference type="EMBL" id="JXJN01002382">
    <property type="status" value="NOT_ANNOTATED_CDS"/>
    <property type="molecule type" value="Genomic_DNA"/>
</dbReference>
<dbReference type="SMART" id="SM00249">
    <property type="entry name" value="PHD"/>
    <property type="match status" value="2"/>
</dbReference>
<evidence type="ECO:0000256" key="2">
    <source>
        <dbReference type="ARBA" id="ARBA00022771"/>
    </source>
</evidence>
<feature type="compositionally biased region" description="Polar residues" evidence="5">
    <location>
        <begin position="2251"/>
        <end position="2268"/>
    </location>
</feature>
<dbReference type="PANTHER" id="PTHR13491:SF0">
    <property type="entry name" value="ZINC FINGER CCHC DOMAIN-CONTAINING PROTEIN 10"/>
    <property type="match status" value="1"/>
</dbReference>
<feature type="region of interest" description="Disordered" evidence="5">
    <location>
        <begin position="1994"/>
        <end position="2176"/>
    </location>
</feature>
<feature type="compositionally biased region" description="Polar residues" evidence="5">
    <location>
        <begin position="1115"/>
        <end position="1144"/>
    </location>
</feature>
<dbReference type="InterPro" id="IPR039715">
    <property type="entry name" value="ZCCHC10"/>
</dbReference>
<feature type="region of interest" description="Disordered" evidence="5">
    <location>
        <begin position="2719"/>
        <end position="2775"/>
    </location>
</feature>
<feature type="region of interest" description="Disordered" evidence="5">
    <location>
        <begin position="1356"/>
        <end position="1412"/>
    </location>
</feature>
<proteinExistence type="predicted"/>
<dbReference type="InterPro" id="IPR001965">
    <property type="entry name" value="Znf_PHD"/>
</dbReference>
<feature type="compositionally biased region" description="Polar residues" evidence="5">
    <location>
        <begin position="625"/>
        <end position="650"/>
    </location>
</feature>
<feature type="compositionally biased region" description="Low complexity" evidence="5">
    <location>
        <begin position="3785"/>
        <end position="3795"/>
    </location>
</feature>
<reference evidence="8" key="2">
    <citation type="submission" date="2020-05" db="UniProtKB">
        <authorList>
            <consortium name="EnsemblMetazoa"/>
        </authorList>
    </citation>
    <scope>IDENTIFICATION</scope>
    <source>
        <strain evidence="8">IAEA</strain>
    </source>
</reference>
<protein>
    <submittedName>
        <fullName evidence="8">Uncharacterized protein</fullName>
    </submittedName>
</protein>
<feature type="region of interest" description="Disordered" evidence="5">
    <location>
        <begin position="3357"/>
        <end position="3539"/>
    </location>
</feature>
<feature type="region of interest" description="Disordered" evidence="5">
    <location>
        <begin position="1256"/>
        <end position="1275"/>
    </location>
</feature>
<name>A0A1B0ARF2_9MUSC</name>
<feature type="compositionally biased region" description="Basic and acidic residues" evidence="5">
    <location>
        <begin position="178"/>
        <end position="202"/>
    </location>
</feature>
<feature type="domain" description="PHD-type" evidence="6">
    <location>
        <begin position="3957"/>
        <end position="4008"/>
    </location>
</feature>
<feature type="compositionally biased region" description="Low complexity" evidence="5">
    <location>
        <begin position="480"/>
        <end position="498"/>
    </location>
</feature>
<dbReference type="PROSITE" id="PS00028">
    <property type="entry name" value="ZINC_FINGER_C2H2_1"/>
    <property type="match status" value="9"/>
</dbReference>
<feature type="region of interest" description="Disordered" evidence="5">
    <location>
        <begin position="477"/>
        <end position="502"/>
    </location>
</feature>
<evidence type="ECO:0000313" key="9">
    <source>
        <dbReference type="Proteomes" id="UP000092460"/>
    </source>
</evidence>
<feature type="compositionally biased region" description="Basic residues" evidence="5">
    <location>
        <begin position="3593"/>
        <end position="3602"/>
    </location>
</feature>
<feature type="region of interest" description="Disordered" evidence="5">
    <location>
        <begin position="166"/>
        <end position="226"/>
    </location>
</feature>
<dbReference type="Gene3D" id="3.30.160.60">
    <property type="entry name" value="Classic Zinc Finger"/>
    <property type="match status" value="2"/>
</dbReference>
<feature type="compositionally biased region" description="Basic and acidic residues" evidence="5">
    <location>
        <begin position="2719"/>
        <end position="2745"/>
    </location>
</feature>
<dbReference type="SUPFAM" id="SSF57667">
    <property type="entry name" value="beta-beta-alpha zinc fingers"/>
    <property type="match status" value="2"/>
</dbReference>
<feature type="compositionally biased region" description="Polar residues" evidence="5">
    <location>
        <begin position="2112"/>
        <end position="2127"/>
    </location>
</feature>
<feature type="domain" description="C2H2-type" evidence="7">
    <location>
        <begin position="3087"/>
        <end position="3114"/>
    </location>
</feature>
<reference evidence="9" key="1">
    <citation type="submission" date="2015-01" db="EMBL/GenBank/DDBJ databases">
        <authorList>
            <person name="Aksoy S."/>
            <person name="Warren W."/>
            <person name="Wilson R.K."/>
        </authorList>
    </citation>
    <scope>NUCLEOTIDE SEQUENCE [LARGE SCALE GENOMIC DNA]</scope>
    <source>
        <strain evidence="9">IAEA</strain>
    </source>
</reference>
<feature type="region of interest" description="Disordered" evidence="5">
    <location>
        <begin position="622"/>
        <end position="650"/>
    </location>
</feature>
<feature type="compositionally biased region" description="Polar residues" evidence="5">
    <location>
        <begin position="3614"/>
        <end position="3631"/>
    </location>
</feature>
<keyword evidence="3" id="KW-0862">Zinc</keyword>
<dbReference type="InterPro" id="IPR019787">
    <property type="entry name" value="Znf_PHD-finger"/>
</dbReference>
<feature type="compositionally biased region" description="Polar residues" evidence="5">
    <location>
        <begin position="2015"/>
        <end position="2036"/>
    </location>
</feature>
<feature type="compositionally biased region" description="Basic and acidic residues" evidence="5">
    <location>
        <begin position="2101"/>
        <end position="2111"/>
    </location>
</feature>
<feature type="compositionally biased region" description="Polar residues" evidence="5">
    <location>
        <begin position="532"/>
        <end position="546"/>
    </location>
</feature>
<feature type="compositionally biased region" description="Basic and acidic residues" evidence="5">
    <location>
        <begin position="1356"/>
        <end position="1382"/>
    </location>
</feature>
<feature type="region of interest" description="Disordered" evidence="5">
    <location>
        <begin position="335"/>
        <end position="355"/>
    </location>
</feature>
<feature type="compositionally biased region" description="Low complexity" evidence="5">
    <location>
        <begin position="3406"/>
        <end position="3443"/>
    </location>
</feature>
<feature type="region of interest" description="Disordered" evidence="5">
    <location>
        <begin position="2204"/>
        <end position="2268"/>
    </location>
</feature>
<feature type="region of interest" description="Disordered" evidence="5">
    <location>
        <begin position="2379"/>
        <end position="2502"/>
    </location>
</feature>
<feature type="domain" description="C2H2-type" evidence="7">
    <location>
        <begin position="824"/>
        <end position="852"/>
    </location>
</feature>
<dbReference type="InterPro" id="IPR011011">
    <property type="entry name" value="Znf_FYVE_PHD"/>
</dbReference>
<dbReference type="PROSITE" id="PS01359">
    <property type="entry name" value="ZF_PHD_1"/>
    <property type="match status" value="2"/>
</dbReference>
<evidence type="ECO:0000259" key="6">
    <source>
        <dbReference type="PROSITE" id="PS50016"/>
    </source>
</evidence>
<dbReference type="PROSITE" id="PS50016">
    <property type="entry name" value="ZF_PHD_2"/>
    <property type="match status" value="2"/>
</dbReference>
<feature type="compositionally biased region" description="Polar residues" evidence="5">
    <location>
        <begin position="2477"/>
        <end position="2493"/>
    </location>
</feature>
<feature type="compositionally biased region" description="Polar residues" evidence="5">
    <location>
        <begin position="3760"/>
        <end position="3769"/>
    </location>
</feature>
<feature type="domain" description="C2H2-type" evidence="7">
    <location>
        <begin position="3115"/>
        <end position="3139"/>
    </location>
</feature>
<feature type="region of interest" description="Disordered" evidence="5">
    <location>
        <begin position="390"/>
        <end position="419"/>
    </location>
</feature>
<dbReference type="PROSITE" id="PS50157">
    <property type="entry name" value="ZINC_FINGER_C2H2_2"/>
    <property type="match status" value="5"/>
</dbReference>
<feature type="compositionally biased region" description="Basic and acidic residues" evidence="5">
    <location>
        <begin position="1817"/>
        <end position="1864"/>
    </location>
</feature>
<feature type="compositionally biased region" description="Low complexity" evidence="5">
    <location>
        <begin position="2043"/>
        <end position="2080"/>
    </location>
</feature>
<evidence type="ECO:0000256" key="3">
    <source>
        <dbReference type="ARBA" id="ARBA00022833"/>
    </source>
</evidence>
<feature type="compositionally biased region" description="Basic residues" evidence="5">
    <location>
        <begin position="1192"/>
        <end position="1201"/>
    </location>
</feature>
<feature type="region of interest" description="Disordered" evidence="5">
    <location>
        <begin position="924"/>
        <end position="944"/>
    </location>
</feature>
<feature type="compositionally biased region" description="Basic and acidic residues" evidence="5">
    <location>
        <begin position="1391"/>
        <end position="1403"/>
    </location>
</feature>
<evidence type="ECO:0000259" key="7">
    <source>
        <dbReference type="PROSITE" id="PS50157"/>
    </source>
</evidence>
<dbReference type="SUPFAM" id="SSF57903">
    <property type="entry name" value="FYVE/PHD zinc finger"/>
    <property type="match status" value="2"/>
</dbReference>
<keyword evidence="2 4" id="KW-0863">Zinc-finger</keyword>
<feature type="compositionally biased region" description="Basic residues" evidence="5">
    <location>
        <begin position="3228"/>
        <end position="3238"/>
    </location>
</feature>
<feature type="region of interest" description="Disordered" evidence="5">
    <location>
        <begin position="3567"/>
        <end position="3631"/>
    </location>
</feature>
<feature type="region of interest" description="Disordered" evidence="5">
    <location>
        <begin position="1083"/>
        <end position="1144"/>
    </location>
</feature>
<feature type="compositionally biased region" description="Basic and acidic residues" evidence="5">
    <location>
        <begin position="2754"/>
        <end position="2766"/>
    </location>
</feature>
<sequence length="4027" mass="449774">MVLWHSVALQNLKVVNKMMETINQAQTEAVNISSTLDSTPTQFPPPVNNDDQKIANNSLHVNENTKRCLIQEATTTNNCISNVDRIQLNEEKEDGNYIDHQNSKEVEKQTDSLPIVENKIVKSSFVTEDEDEHSPERKRFKYDIQDEHVSKTCCKVLYNDEDELLRSDDDDYDDTDGIDGKNAESKSVDNISKEEEEQLLRSDDEEQTQNEFAEKTSAGFSQTEHKHQFSAGDIIGKQEQAENLEIDSAGNNGEDHCIVRNIEREDSNSRSSSNNNNGKLVEFRSESNDNAPKLENHCGQDNTSQTIESLTQQSLLETTTDVNDLDEREGALLVQRQSQEHHKVPNKGHNPFAMERNSPETQITFENMFADKKQTRESDKQLGKWHTNVINADDSSNTTPPRSTQLNGEHTSTDHFLPSFGESIATSKKNVSVDSSLSAESIAINSKQEGEETGNSQQIEEGRLNEASPWTQSFVDEAASRSSVNSCSSDSSSTSSSSQQLVIDHPMDPMEDLMKEEKVTPFKTDLKRKLSHSSASESTEPQQKQLNLADKNDNCSTFTDRVSESVVINDEHMKMEENVEKASLKIPNDHVSEKELACESSLQVKEAKQKATCIQIKEEEPCSRGLNSDDTATVSQTNNDSSSSLQAPESCQATVTLPEVTVTSKSLLLQQLEKPLMPPPVTPISKPPFQSRNNVLATQGPLVSETSVGVSKTFPPPSTSVATPTTSTTPIKYFCFKCKVGKFDSFSALTDHQASCCSSSSLLPVSSSASGSTKISEVGKEHRKTIAAMIPLTGRKRYYKCSSCGTFHENWNLFLHVREKHNRHMCLYCSRFFPTAEKLALHLEIKHDLEQNHYHSEEALRNCTTVLKGSYPLEARFLMCCTCQHMFGEDESFSHHDCSEYIAPCPLCGQKGRHTNQCKTHSEAKHFSKLKKKKEKPQLAKKPQTKEVIVPPSEMLPTQPLTNYQPLTTETTSTESLASTLNCDIKPNSASLAVNDMHTDDSNSSSNMVIDESCTTSHPITQTNPFKELDERERLEEQQCRAMTEVELPPDRPEDVQSAAVALPKLVVPKFKLRVPKEFQKSVDAALSTSESDDGEYGDNDIGHSENLADESKQNESNLTGPSSFSYNETVSQNSDITTPSTKIETGEVTVDHKLLNANNSLDEDDSLDEPNKNLLRIMQEIERTKLDIQRTKKVSRHATKPHVLSRPSATPSQSSQGAAEQNWSPTPPASPNSRWFPARTDGVTQSQDQCNLDVIQQPSLLPPPTTSNDDDASTLKMLERRDTIGSEVMDIDETITGQPTPTVMRNELTQSTSESLSTSTDSNFTKTLDVNHSIESEIEEGKMFPNLPTEAFQKAEDANNSDERLQPSEKVDINASDERLSPMDTSSQTDLEHKDISEHSEATGEDEDKEIDVCGGSNKGSEEFLPSAANRDKELPADGIEVASEDTLTTELQLDRPLDKYETIEFVRICLKAVYPLCLYCNYARRIAVNGKSLVLHIIAHHRFVATVDSITAEELYSDTIVAKLKSFLSDLEEHHFNLSSYCSMGISAFTLPFDERQFECFQCRFVTSTHKELYLHNRKMHLRTAILCFMCRAHFFSFSEILCHVCPGVANKVSVFDMKFRCCLCNVDNIPSPFRLMVHLRKRHFACDVCLEDCRDQSRLSSHVWKHKLHHLCYRCGIAYRNKMDITKHLFWKHGTESTICKRCLQKRWRHVYHFCIPPQTFLCEVCNMSFSKAMHLRVHKRLHTGDLRYPCAEDNCDEKFISRRLLLKHAAVHEPMPVTPVLKKLDESGKALGEEDEKPEKGVAQLKEESILVKKEPVEDPNTKFENTLKKEDNDEKSNIIAEIESRKEESKSHPLEQDTPRKRRNKKHKRPKELLDDLNLTAPNLSESDSSDDDSDSDSKTKGELDALPRVMLSPPSEAENEEEMSPETEKQNPGQVLEIWKNFLKTQQGTNAEELKRLTTTADYTEDNYPTPHMLHVIYSDHDYCAMYKPKTPPPPLENKDKSPIRLLTPQDSTPKCSPTTKENEKSPLQLSSKKSENSSSSSGSSSSSDSSCSCGSNCSCSSSESDSSSSSSSSDDSDTSAASNISMRKKHRKKSERDRLRKKSESLSPVKNSSKLSTSDIINVEDVAGLDGEKDADENFAPTSPAKEPPFCESDLETNESETDEEFYDEHPQKLANELLAQKRAQLMAQTRLSPSHNYDIVENSRPSTPSLPEEVAGSEKIKVKVKKKKRDRKTSCKAAGLHNNHANNMQSMSPLASTNPPELQHQSLMSVAEAQIPPPLTIAHPASNIYASATAVIDEQSSLSRPLNMATAIYGIGTGRISEGSSCSDADGSLKRSKRARRPNKFYGYTSDDENITSGSFGQPLMIGMRAFKPQPPPQLTWRKEDLPTPSKSILNNRNKATRIPKTSGIGNLFNSSSSNVASLSNKKKPRLTGTSDKATRKRPSKKKDLNSGSNLPPIPTLKIRPSEIGLNNNVKQSSSQGEYNMSESSSDDDSITTNAISTTLAHFIKPNHGLCGPLPLTNPASALLPSAPPPPPTPQTKAFNHKIPPALLPNPDFATLQYFKANNIRYPIRPPAGARQPREGESVYCYCRCPYDEVSEMIACDGENCLIEWFHFECVGIMVAPQGKWFCAECRPKYSEELYPTTNPTIGNDINKVEHRVNELTQSTSESLSTSTDSNFTKTLDVNHSIESEIEEGKMFPNLPTEAFQKAEDANNSDERLQPSEKVDINASDERLSPMDTSSQTDLEHKDISEHSEATGEDEDKEIDVCGGSNKGSEEFLPSAANRDKELPADGIEVASEDTLTTELQLDRPLDKYETIEFVRICLKAVYPLCLYCNYARRIAVNGKSLVLHIIAHHRFVATVDSITAEELYSDTIVAKLKSFLSDLEEHHFNLSSYCSMGISAFTLPFDERQFECFQCRFVTSTHKELYLHNRKMHLRTAILCFMCRAHFFSFSEILCHVCPGVANKVSVFDMKFRCCLCNVDNIPSPFRLMVHLRKRHFACDVCLEDCRDQSRLSSHVWKHKLHHLCYRCGIAYRNKMDITKHLFWKHGTESTICKRCLQKRWRHVYHFCIPPQTFLCEVCNMSFSKAMHLRVHKRLHTGDLRYPCAEDNCDEKFISRRLLLKHAAVHEPMPVTPVLKKLDESGKALGEEDEKPEKGVAQLKEESILVKKEPVEDPNTKFENTLKKEDNDEKSNIIAEIESRKEESKSHPLEQDTPRKRRNKKHKRPKELLDDLNLTAPNLSESDSSDDDSDSDSKTKGELDALPRVMLSPPSEAENEEEMSPETEKQNPGQVLEIWKNFLKTQQGTNAEELKRLTTTADYTEDNYPTPHMLHVIYSDHDYCAMYKPKTPPPPLENKDKSPIRLLTPQDSTPKCSPTTKENEKSPLQLSSKKSENSSSSSGSSSSSDSSCSCGSNCSCSSSESDSSSSSSSSDDSDTSAASNISMRKKHRKKSERDRLRKKSESLSPVKNSSKLSTSDIINVEDVAGLDGEKDADENFAPTSPAKEPPFCESDLETNESETDEEFYDEHPQKLANELLAQKRAQLMAQTRLSPSHNYDIVENSRPSTPSLPEEVAGSEKIKVKVKKKKRDRKTSCKAAGLHNNHANNMQSMSPLASTNPPELQHQSLMSVAEAQIPPPLTIAHPASNIYASATAVIDEQSSLSRPLNMATAIYGIGTGRISEGSSCSDADGSLKRSKRARRPNKFYGYTSDDENITSGSFGQPLMIGMRAFKPQPPPQLTWRKEDLPTPSKSILNNRNKATRIPKTSGIGNLFNSSSSNVASLSNKKKPRLTGTSDKATRKRPSKKKDLNSGSNLPPIPTLKIRPSEIGLNNNVKQSSSQGEYNMSESSSDDDSITTNAISTTLAHFIKPNHGLCGPLPLTNPASALLPSAPPPPPTPQTKAFNHKIPPALLPNPDFATLQYFKANNIRYPIRPPAGARQPREGESVYCYCRCPYDEVSEMIACDGENCLIEWFHFECVGIMVAPQGKWFCAECRPKYSEELYPTTNPTIGNDINV</sequence>
<feature type="compositionally biased region" description="Acidic residues" evidence="5">
    <location>
        <begin position="166"/>
        <end position="177"/>
    </location>
</feature>
<feature type="compositionally biased region" description="Basic and acidic residues" evidence="5">
    <location>
        <begin position="3464"/>
        <end position="3474"/>
    </location>
</feature>
<feature type="region of interest" description="Disordered" evidence="5">
    <location>
        <begin position="262"/>
        <end position="281"/>
    </location>
</feature>
<feature type="region of interest" description="Disordered" evidence="5">
    <location>
        <begin position="1189"/>
        <end position="1246"/>
    </location>
</feature>
<feature type="region of interest" description="Disordered" evidence="5">
    <location>
        <begin position="1817"/>
        <end position="1938"/>
    </location>
</feature>
<evidence type="ECO:0000256" key="5">
    <source>
        <dbReference type="SAM" id="MobiDB-lite"/>
    </source>
</evidence>
<dbReference type="Gene3D" id="3.30.40.10">
    <property type="entry name" value="Zinc/RING finger domain, C3HC4 (zinc finger)"/>
    <property type="match status" value="2"/>
</dbReference>
<dbReference type="VEuPathDB" id="VectorBase:GPPI005786"/>
<organism evidence="8 9">
    <name type="scientific">Glossina palpalis gambiensis</name>
    <dbReference type="NCBI Taxonomy" id="67801"/>
    <lineage>
        <taxon>Eukaryota</taxon>
        <taxon>Metazoa</taxon>
        <taxon>Ecdysozoa</taxon>
        <taxon>Arthropoda</taxon>
        <taxon>Hexapoda</taxon>
        <taxon>Insecta</taxon>
        <taxon>Pterygota</taxon>
        <taxon>Neoptera</taxon>
        <taxon>Endopterygota</taxon>
        <taxon>Diptera</taxon>
        <taxon>Brachycera</taxon>
        <taxon>Muscomorpha</taxon>
        <taxon>Hippoboscoidea</taxon>
        <taxon>Glossinidae</taxon>
        <taxon>Glossina</taxon>
    </lineage>
</organism>
<feature type="compositionally biased region" description="Polar residues" evidence="5">
    <location>
        <begin position="3840"/>
        <end position="3856"/>
    </location>
</feature>
<evidence type="ECO:0000256" key="1">
    <source>
        <dbReference type="ARBA" id="ARBA00022723"/>
    </source>
</evidence>
<dbReference type="EnsemblMetazoa" id="GPPI005786-RA">
    <property type="protein sequence ID" value="GPPI005786-PA"/>
    <property type="gene ID" value="GPPI005786"/>
</dbReference>
<feature type="domain" description="C2H2-type" evidence="7">
    <location>
        <begin position="1752"/>
        <end position="1776"/>
    </location>
</feature>
<feature type="compositionally biased region" description="Polar residues" evidence="5">
    <location>
        <begin position="1208"/>
        <end position="1225"/>
    </location>
</feature>
<feature type="domain" description="C2H2-type" evidence="7">
    <location>
        <begin position="1724"/>
        <end position="1751"/>
    </location>
</feature>
<feature type="region of interest" description="Disordered" evidence="5">
    <location>
        <begin position="3742"/>
        <end position="3865"/>
    </location>
</feature>
<dbReference type="SMART" id="SM00355">
    <property type="entry name" value="ZnF_C2H2"/>
    <property type="match status" value="17"/>
</dbReference>
<feature type="compositionally biased region" description="Low complexity" evidence="5">
    <location>
        <begin position="2422"/>
        <end position="2432"/>
    </location>
</feature>
<feature type="compositionally biased region" description="Acidic residues" evidence="5">
    <location>
        <begin position="2160"/>
        <end position="2174"/>
    </location>
</feature>
<keyword evidence="9" id="KW-1185">Reference proteome</keyword>
<dbReference type="PANTHER" id="PTHR13491">
    <property type="entry name" value="ZCCHC10 PROTEIN"/>
    <property type="match status" value="1"/>
</dbReference>
<feature type="compositionally biased region" description="Polar residues" evidence="5">
    <location>
        <begin position="3378"/>
        <end position="3399"/>
    </location>
</feature>
<evidence type="ECO:0000313" key="8">
    <source>
        <dbReference type="EnsemblMetazoa" id="GPPI005786-PA"/>
    </source>
</evidence>
<feature type="compositionally biased region" description="Acidic residues" evidence="5">
    <location>
        <begin position="3523"/>
        <end position="3537"/>
    </location>
</feature>
<feature type="compositionally biased region" description="Basic and acidic residues" evidence="5">
    <location>
        <begin position="3264"/>
        <end position="3274"/>
    </location>
</feature>
<feature type="compositionally biased region" description="Basic and acidic residues" evidence="5">
    <location>
        <begin position="1901"/>
        <end position="1911"/>
    </location>
</feature>
<dbReference type="STRING" id="67801.A0A1B0ARF2"/>
<feature type="compositionally biased region" description="Basic residues" evidence="5">
    <location>
        <begin position="1865"/>
        <end position="1875"/>
    </location>
</feature>
<dbReference type="InterPro" id="IPR013083">
    <property type="entry name" value="Znf_RING/FYVE/PHD"/>
</dbReference>
<feature type="compositionally biased region" description="Polar residues" evidence="5">
    <location>
        <begin position="3475"/>
        <end position="3490"/>
    </location>
</feature>
<accession>A0A1B0ARF2</accession>
<evidence type="ECO:0000256" key="4">
    <source>
        <dbReference type="PROSITE-ProRule" id="PRU00042"/>
    </source>
</evidence>
<feature type="region of interest" description="Disordered" evidence="5">
    <location>
        <begin position="3180"/>
        <end position="3301"/>
    </location>
</feature>
<dbReference type="GO" id="GO:0008270">
    <property type="term" value="F:zinc ion binding"/>
    <property type="evidence" value="ECO:0007669"/>
    <property type="project" value="UniProtKB-KW"/>
</dbReference>